<dbReference type="SUPFAM" id="SSF47384">
    <property type="entry name" value="Homodimeric domain of signal transducing histidine kinase"/>
    <property type="match status" value="1"/>
</dbReference>
<dbReference type="SMART" id="SM00387">
    <property type="entry name" value="HATPase_c"/>
    <property type="match status" value="1"/>
</dbReference>
<evidence type="ECO:0000256" key="1">
    <source>
        <dbReference type="ARBA" id="ARBA00000085"/>
    </source>
</evidence>
<dbReference type="SMART" id="SM00091">
    <property type="entry name" value="PAS"/>
    <property type="match status" value="1"/>
</dbReference>
<dbReference type="Gene3D" id="3.30.565.10">
    <property type="entry name" value="Histidine kinase-like ATPase, C-terminal domain"/>
    <property type="match status" value="1"/>
</dbReference>
<evidence type="ECO:0000313" key="9">
    <source>
        <dbReference type="EMBL" id="SEJ84009.1"/>
    </source>
</evidence>
<dbReference type="Gene3D" id="3.30.450.20">
    <property type="entry name" value="PAS domain"/>
    <property type="match status" value="1"/>
</dbReference>
<dbReference type="PRINTS" id="PR00344">
    <property type="entry name" value="BCTRLSENSOR"/>
</dbReference>
<keyword evidence="3" id="KW-0597">Phosphoprotein</keyword>
<sequence length="909" mass="100820">MSNPPAAPFLAPPSLVERLQAVTESLAAAHTAQEVFQVILTPALQALEAVAGAVLLVDRAGGRLILAATQGHTEDAQTLWQDGPLDGNVPAGDALRRHEPLFFEQEGELVRAYPELEARVGGVAPVASAVLPMFLDDQPLGTIILDFKEPHHFTPDEARFLRTLAAQCAIALGRVQLLADLQRQVDERTQQLQTDASAQEAFVTFTEAVGTTTGVLSLTQQAIDVLRTRFRDGTIVYYTHEDGLWKARAWSEDVHGALLESLTAGLPGRTPLIHRALEARTAVFTDAWDHEREEVEHTADYGVAAAYPLIVSGEVDHLLLFGLKDRQRWSVRDRALVRAVGRGLNLALERAEQAASQARQTAELDARTRALESFADLTRDLSVEVDPYVLVQRAQAVVLSLLPEGYALYFEPEGDLWVLRAQTGELRSAALQATADAGLPYEQANNLLIPYHSRAPYYQDQYNRDTDRLDEMVAHLGASATLPVLVNGQPQGVFAVVLFGGVRHWTRPDQAALESVVRSLGLALERARSVADLEARTREVAAWRERYEVAVRGSGAVLYDWDPVTDAILYGGAVEEITGYPPEELDGNLGDWTERLIHPDDRETFSQEIARVIASGDEAHVSFRLLHKDGRVREVEDGRVREVEDEGYFKRGAQGEVTRMVGFVRDVTDRRQAERQLRQANAELRRSNAELEQFAYVASHDLQAPIRAVTSFAGVIDKRYGEQLDERGRLYLRQIVESGEHMKRLVDDLLAFSRVHTQARDLLPVDAEAVFDAVARRLVPDSPEGARITRDALPVVLADAQQLDQLLQNLISNGLKYHREGVPPQVHVRAERVGELWRFAVSDNGIGIEPQYFERIFVIFQRLHGREAFEGTGIGLAVCKKIVERHGGHLWLESALGQGSTFFFTLPEG</sequence>
<name>A0A1H7C2H5_9DEIO</name>
<dbReference type="SMART" id="SM00388">
    <property type="entry name" value="HisKA"/>
    <property type="match status" value="1"/>
</dbReference>
<dbReference type="AlphaFoldDB" id="A0A1H7C2H5"/>
<dbReference type="InterPro" id="IPR003018">
    <property type="entry name" value="GAF"/>
</dbReference>
<accession>A0A1H7C2H5</accession>
<dbReference type="STRING" id="856736.SAMN04488058_12217"/>
<organism evidence="9 10">
    <name type="scientific">Deinococcus reticulitermitis</name>
    <dbReference type="NCBI Taxonomy" id="856736"/>
    <lineage>
        <taxon>Bacteria</taxon>
        <taxon>Thermotogati</taxon>
        <taxon>Deinococcota</taxon>
        <taxon>Deinococci</taxon>
        <taxon>Deinococcales</taxon>
        <taxon>Deinococcaceae</taxon>
        <taxon>Deinococcus</taxon>
    </lineage>
</organism>
<dbReference type="InterPro" id="IPR029016">
    <property type="entry name" value="GAF-like_dom_sf"/>
</dbReference>
<feature type="domain" description="PAS" evidence="7">
    <location>
        <begin position="573"/>
        <end position="616"/>
    </location>
</feature>
<dbReference type="EC" id="2.7.13.3" evidence="2"/>
<proteinExistence type="predicted"/>
<dbReference type="Gene3D" id="3.30.450.40">
    <property type="match status" value="2"/>
</dbReference>
<dbReference type="PROSITE" id="PS50112">
    <property type="entry name" value="PAS"/>
    <property type="match status" value="1"/>
</dbReference>
<dbReference type="CDD" id="cd00130">
    <property type="entry name" value="PAS"/>
    <property type="match status" value="1"/>
</dbReference>
<keyword evidence="5" id="KW-0418">Kinase</keyword>
<feature type="domain" description="PAC" evidence="8">
    <location>
        <begin position="619"/>
        <end position="679"/>
    </location>
</feature>
<dbReference type="Pfam" id="PF00512">
    <property type="entry name" value="HisKA"/>
    <property type="match status" value="1"/>
</dbReference>
<evidence type="ECO:0000259" key="6">
    <source>
        <dbReference type="PROSITE" id="PS50109"/>
    </source>
</evidence>
<evidence type="ECO:0000259" key="7">
    <source>
        <dbReference type="PROSITE" id="PS50112"/>
    </source>
</evidence>
<dbReference type="PROSITE" id="PS50109">
    <property type="entry name" value="HIS_KIN"/>
    <property type="match status" value="1"/>
</dbReference>
<evidence type="ECO:0000313" key="10">
    <source>
        <dbReference type="Proteomes" id="UP000199223"/>
    </source>
</evidence>
<dbReference type="PANTHER" id="PTHR43304">
    <property type="entry name" value="PHYTOCHROME-LIKE PROTEIN CPH1"/>
    <property type="match status" value="1"/>
</dbReference>
<dbReference type="InterPro" id="IPR052162">
    <property type="entry name" value="Sensor_kinase/Photoreceptor"/>
</dbReference>
<dbReference type="Gene3D" id="1.10.287.130">
    <property type="match status" value="1"/>
</dbReference>
<dbReference type="CDD" id="cd00082">
    <property type="entry name" value="HisKA"/>
    <property type="match status" value="1"/>
</dbReference>
<reference evidence="10" key="1">
    <citation type="submission" date="2016-10" db="EMBL/GenBank/DDBJ databases">
        <authorList>
            <person name="Varghese N."/>
            <person name="Submissions S."/>
        </authorList>
    </citation>
    <scope>NUCLEOTIDE SEQUENCE [LARGE SCALE GENOMIC DNA]</scope>
    <source>
        <strain evidence="10">CGMCC 1.10218</strain>
    </source>
</reference>
<dbReference type="InterPro" id="IPR000700">
    <property type="entry name" value="PAS-assoc_C"/>
</dbReference>
<dbReference type="Pfam" id="PF13185">
    <property type="entry name" value="GAF_2"/>
    <property type="match status" value="1"/>
</dbReference>
<dbReference type="GO" id="GO:0000155">
    <property type="term" value="F:phosphorelay sensor kinase activity"/>
    <property type="evidence" value="ECO:0007669"/>
    <property type="project" value="InterPro"/>
</dbReference>
<dbReference type="SMART" id="SM00065">
    <property type="entry name" value="GAF"/>
    <property type="match status" value="2"/>
</dbReference>
<dbReference type="CDD" id="cd16921">
    <property type="entry name" value="HATPase_FilI-like"/>
    <property type="match status" value="1"/>
</dbReference>
<evidence type="ECO:0000256" key="5">
    <source>
        <dbReference type="ARBA" id="ARBA00022777"/>
    </source>
</evidence>
<feature type="domain" description="Histidine kinase" evidence="6">
    <location>
        <begin position="697"/>
        <end position="909"/>
    </location>
</feature>
<dbReference type="PANTHER" id="PTHR43304:SF1">
    <property type="entry name" value="PAC DOMAIN-CONTAINING PROTEIN"/>
    <property type="match status" value="1"/>
</dbReference>
<gene>
    <name evidence="9" type="ORF">SAMN04488058_12217</name>
</gene>
<dbReference type="PROSITE" id="PS50113">
    <property type="entry name" value="PAC"/>
    <property type="match status" value="1"/>
</dbReference>
<comment type="catalytic activity">
    <reaction evidence="1">
        <text>ATP + protein L-histidine = ADP + protein N-phospho-L-histidine.</text>
        <dbReference type="EC" id="2.7.13.3"/>
    </reaction>
</comment>
<dbReference type="InterPro" id="IPR004358">
    <property type="entry name" value="Sig_transdc_His_kin-like_C"/>
</dbReference>
<dbReference type="Pfam" id="PF02518">
    <property type="entry name" value="HATPase_c"/>
    <property type="match status" value="1"/>
</dbReference>
<evidence type="ECO:0000256" key="2">
    <source>
        <dbReference type="ARBA" id="ARBA00012438"/>
    </source>
</evidence>
<dbReference type="RefSeq" id="WP_092265569.1">
    <property type="nucleotide sequence ID" value="NZ_FNZA01000022.1"/>
</dbReference>
<dbReference type="SUPFAM" id="SSF55874">
    <property type="entry name" value="ATPase domain of HSP90 chaperone/DNA topoisomerase II/histidine kinase"/>
    <property type="match status" value="1"/>
</dbReference>
<dbReference type="SUPFAM" id="SSF55785">
    <property type="entry name" value="PYP-like sensor domain (PAS domain)"/>
    <property type="match status" value="1"/>
</dbReference>
<dbReference type="InterPro" id="IPR005467">
    <property type="entry name" value="His_kinase_dom"/>
</dbReference>
<dbReference type="Proteomes" id="UP000199223">
    <property type="component" value="Unassembled WGS sequence"/>
</dbReference>
<evidence type="ECO:0000259" key="8">
    <source>
        <dbReference type="PROSITE" id="PS50113"/>
    </source>
</evidence>
<dbReference type="InterPro" id="IPR003594">
    <property type="entry name" value="HATPase_dom"/>
</dbReference>
<dbReference type="NCBIfam" id="TIGR00229">
    <property type="entry name" value="sensory_box"/>
    <property type="match status" value="1"/>
</dbReference>
<dbReference type="Pfam" id="PF08447">
    <property type="entry name" value="PAS_3"/>
    <property type="match status" value="1"/>
</dbReference>
<dbReference type="InterPro" id="IPR003661">
    <property type="entry name" value="HisK_dim/P_dom"/>
</dbReference>
<dbReference type="InterPro" id="IPR013655">
    <property type="entry name" value="PAS_fold_3"/>
</dbReference>
<keyword evidence="4" id="KW-0808">Transferase</keyword>
<dbReference type="EMBL" id="FNZA01000022">
    <property type="protein sequence ID" value="SEJ84009.1"/>
    <property type="molecule type" value="Genomic_DNA"/>
</dbReference>
<evidence type="ECO:0000256" key="4">
    <source>
        <dbReference type="ARBA" id="ARBA00022679"/>
    </source>
</evidence>
<dbReference type="InterPro" id="IPR000014">
    <property type="entry name" value="PAS"/>
</dbReference>
<dbReference type="InterPro" id="IPR036890">
    <property type="entry name" value="HATPase_C_sf"/>
</dbReference>
<dbReference type="OrthoDB" id="65110at2"/>
<dbReference type="SUPFAM" id="SSF55781">
    <property type="entry name" value="GAF domain-like"/>
    <property type="match status" value="3"/>
</dbReference>
<keyword evidence="10" id="KW-1185">Reference proteome</keyword>
<dbReference type="InterPro" id="IPR035965">
    <property type="entry name" value="PAS-like_dom_sf"/>
</dbReference>
<dbReference type="FunFam" id="3.30.565.10:FF:000006">
    <property type="entry name" value="Sensor histidine kinase WalK"/>
    <property type="match status" value="1"/>
</dbReference>
<protein>
    <recommendedName>
        <fullName evidence="2">histidine kinase</fullName>
        <ecNumber evidence="2">2.7.13.3</ecNumber>
    </recommendedName>
</protein>
<evidence type="ECO:0000256" key="3">
    <source>
        <dbReference type="ARBA" id="ARBA00022553"/>
    </source>
</evidence>
<dbReference type="InterPro" id="IPR036097">
    <property type="entry name" value="HisK_dim/P_sf"/>
</dbReference>